<dbReference type="KEGG" id="ssei:FJR45_06860"/>
<dbReference type="EMBL" id="CP041235">
    <property type="protein sequence ID" value="QOP43686.1"/>
    <property type="molecule type" value="Genomic_DNA"/>
</dbReference>
<protein>
    <submittedName>
        <fullName evidence="2">Uncharacterized protein</fullName>
    </submittedName>
</protein>
<dbReference type="RefSeq" id="WP_193149858.1">
    <property type="nucleotide sequence ID" value="NZ_CP041235.1"/>
</dbReference>
<feature type="transmembrane region" description="Helical" evidence="1">
    <location>
        <begin position="153"/>
        <end position="173"/>
    </location>
</feature>
<keyword evidence="3" id="KW-1185">Reference proteome</keyword>
<keyword evidence="1" id="KW-0812">Transmembrane</keyword>
<evidence type="ECO:0000313" key="3">
    <source>
        <dbReference type="Proteomes" id="UP000593719"/>
    </source>
</evidence>
<accession>A0A7M1B2F0</accession>
<name>A0A7M1B2F0_9BACT</name>
<evidence type="ECO:0000313" key="2">
    <source>
        <dbReference type="EMBL" id="QOP43686.1"/>
    </source>
</evidence>
<evidence type="ECO:0000256" key="1">
    <source>
        <dbReference type="SAM" id="Phobius"/>
    </source>
</evidence>
<keyword evidence="1" id="KW-0472">Membrane</keyword>
<dbReference type="Proteomes" id="UP000593719">
    <property type="component" value="Chromosome"/>
</dbReference>
<reference evidence="2 3" key="1">
    <citation type="submission" date="2019-06" db="EMBL/GenBank/DDBJ databases">
        <title>Sulfurimonas gotlandica sp. nov., a chemoautotrophic and psychrotolerant epsilonproteobacterium isolated from a pelagic redoxcline, and an emended description of the genus Sulfurimonas.</title>
        <authorList>
            <person name="Wang S."/>
            <person name="Jiang L."/>
            <person name="Shao Z."/>
        </authorList>
    </citation>
    <scope>NUCLEOTIDE SEQUENCE [LARGE SCALE GENOMIC DNA]</scope>
    <source>
        <strain evidence="2 3">S2-6</strain>
    </source>
</reference>
<dbReference type="AlphaFoldDB" id="A0A7M1B2F0"/>
<organism evidence="2 3">
    <name type="scientific">Sulfurimonas sediminis</name>
    <dbReference type="NCBI Taxonomy" id="2590020"/>
    <lineage>
        <taxon>Bacteria</taxon>
        <taxon>Pseudomonadati</taxon>
        <taxon>Campylobacterota</taxon>
        <taxon>Epsilonproteobacteria</taxon>
        <taxon>Campylobacterales</taxon>
        <taxon>Sulfurimonadaceae</taxon>
        <taxon>Sulfurimonas</taxon>
    </lineage>
</organism>
<sequence length="285" mass="32637">MEEKTNVILSPSLYWVKKISLPVKYIREVKKLLPSIFEDILPEGHYSYYAYKENDEYIVFAYEDKMILKLMAQKGISPSNVVNIYFAQSEFSSMEGACRVNEKQALVVKNGIVILVPDVWIKEAGTLKLDDFKPSGHAIVLQQFNHILKKSSFYKIGFVLLFITGIIFGEWLITMDKAATLADQRSAVFAKYNLKPTMMQNQAIHAELSKIYEKQTKLRKYIGYFLKMHLAKNEKISYIGFDSKVLTVIIKGVTQSKKITEALKRKGIQAKTQLKNSVLTLEITL</sequence>
<keyword evidence="1" id="KW-1133">Transmembrane helix</keyword>
<gene>
    <name evidence="2" type="ORF">FJR45_06860</name>
</gene>
<proteinExistence type="predicted"/>